<proteinExistence type="predicted"/>
<dbReference type="AlphaFoldDB" id="A0AAE4AWV4"/>
<evidence type="ECO:0008006" key="3">
    <source>
        <dbReference type="Google" id="ProtNLM"/>
    </source>
</evidence>
<dbReference type="Proteomes" id="UP001240236">
    <property type="component" value="Unassembled WGS sequence"/>
</dbReference>
<comment type="caution">
    <text evidence="1">The sequence shown here is derived from an EMBL/GenBank/DDBJ whole genome shotgun (WGS) entry which is preliminary data.</text>
</comment>
<dbReference type="Gene3D" id="3.90.1750.20">
    <property type="entry name" value="Putative Large Serine Recombinase, Chain B, Domain 2"/>
    <property type="match status" value="1"/>
</dbReference>
<name>A0AAE4AWV4_9ACTN</name>
<reference evidence="1 2" key="1">
    <citation type="submission" date="2023-07" db="EMBL/GenBank/DDBJ databases">
        <title>Sequencing the genomes of 1000 actinobacteria strains.</title>
        <authorList>
            <person name="Klenk H.-P."/>
        </authorList>
    </citation>
    <scope>NUCLEOTIDE SEQUENCE [LARGE SCALE GENOMIC DNA]</scope>
    <source>
        <strain evidence="1 2">DSM 44709</strain>
    </source>
</reference>
<organism evidence="1 2">
    <name type="scientific">Catenuloplanes indicus</name>
    <dbReference type="NCBI Taxonomy" id="137267"/>
    <lineage>
        <taxon>Bacteria</taxon>
        <taxon>Bacillati</taxon>
        <taxon>Actinomycetota</taxon>
        <taxon>Actinomycetes</taxon>
        <taxon>Micromonosporales</taxon>
        <taxon>Micromonosporaceae</taxon>
        <taxon>Catenuloplanes</taxon>
    </lineage>
</organism>
<evidence type="ECO:0000313" key="2">
    <source>
        <dbReference type="Proteomes" id="UP001240236"/>
    </source>
</evidence>
<keyword evidence="2" id="KW-1185">Reference proteome</keyword>
<dbReference type="EMBL" id="JAUSUZ010000001">
    <property type="protein sequence ID" value="MDQ0365116.1"/>
    <property type="molecule type" value="Genomic_DNA"/>
</dbReference>
<protein>
    <recommendedName>
        <fullName evidence="3">Recombinase zinc beta ribbon domain-containing protein</fullName>
    </recommendedName>
</protein>
<evidence type="ECO:0000313" key="1">
    <source>
        <dbReference type="EMBL" id="MDQ0365116.1"/>
    </source>
</evidence>
<accession>A0AAE4AWV4</accession>
<gene>
    <name evidence="1" type="ORF">J2S42_001785</name>
</gene>
<sequence>MRWNDPNVWLRSTTPSHPAIVTPETYQLAQDVFAAGGRGKRKMPRTTPRPYQLRGLIYCGLCERRMQGNFNHGLPHYRCRFPNEYALANHVEHPLTVYLRENPVAGARPCLKTEVFRYAATNLLICGPPAISCGDANSTRFNEPHGGMRAADARAVPTSSSAANAAFGVAGVCGP</sequence>
<dbReference type="InterPro" id="IPR038109">
    <property type="entry name" value="DNA_bind_recomb_sf"/>
</dbReference>